<keyword evidence="6" id="KW-1185">Reference proteome</keyword>
<reference evidence="4" key="2">
    <citation type="submission" date="2010-07" db="EMBL/GenBank/DDBJ databases">
        <authorList>
            <consortium name="The Broad Institute Genome Sequencing Platform"/>
            <consortium name="Broad Institute Genome Sequencing Center for Infectious Disease"/>
            <person name="Ma L.-J."/>
            <person name="Dead R."/>
            <person name="Young S."/>
            <person name="Zeng Q."/>
            <person name="Koehrsen M."/>
            <person name="Alvarado L."/>
            <person name="Berlin A."/>
            <person name="Chapman S.B."/>
            <person name="Chen Z."/>
            <person name="Freedman E."/>
            <person name="Gellesch M."/>
            <person name="Goldberg J."/>
            <person name="Griggs A."/>
            <person name="Gujja S."/>
            <person name="Heilman E.R."/>
            <person name="Heiman D."/>
            <person name="Hepburn T."/>
            <person name="Howarth C."/>
            <person name="Jen D."/>
            <person name="Larson L."/>
            <person name="Mehta T."/>
            <person name="Neiman D."/>
            <person name="Pearson M."/>
            <person name="Roberts A."/>
            <person name="Saif S."/>
            <person name="Shea T."/>
            <person name="Shenoy N."/>
            <person name="Sisk P."/>
            <person name="Stolte C."/>
            <person name="Sykes S."/>
            <person name="Walk T."/>
            <person name="White J."/>
            <person name="Yandava C."/>
            <person name="Haas B."/>
            <person name="Nusbaum C."/>
            <person name="Birren B."/>
        </authorList>
    </citation>
    <scope>NUCLEOTIDE SEQUENCE</scope>
    <source>
        <strain evidence="4">R3-111a-1</strain>
    </source>
</reference>
<organism evidence="4">
    <name type="scientific">Gaeumannomyces tritici (strain R3-111a-1)</name>
    <name type="common">Wheat and barley take-all root rot fungus</name>
    <name type="synonym">Gaeumannomyces graminis var. tritici</name>
    <dbReference type="NCBI Taxonomy" id="644352"/>
    <lineage>
        <taxon>Eukaryota</taxon>
        <taxon>Fungi</taxon>
        <taxon>Dikarya</taxon>
        <taxon>Ascomycota</taxon>
        <taxon>Pezizomycotina</taxon>
        <taxon>Sordariomycetes</taxon>
        <taxon>Sordariomycetidae</taxon>
        <taxon>Magnaporthales</taxon>
        <taxon>Magnaporthaceae</taxon>
        <taxon>Gaeumannomyces</taxon>
    </lineage>
</organism>
<name>J3PKL9_GAET3</name>
<dbReference type="AlphaFoldDB" id="J3PKL9"/>
<evidence type="ECO:0000313" key="4">
    <source>
        <dbReference type="EMBL" id="EJT68337.1"/>
    </source>
</evidence>
<dbReference type="HOGENOM" id="CLU_011220_0_1_1"/>
<evidence type="ECO:0000313" key="6">
    <source>
        <dbReference type="Proteomes" id="UP000006039"/>
    </source>
</evidence>
<evidence type="ECO:0000313" key="5">
    <source>
        <dbReference type="EnsemblFungi" id="EJT68337"/>
    </source>
</evidence>
<dbReference type="eggNOG" id="KOG2861">
    <property type="taxonomic scope" value="Eukaryota"/>
</dbReference>
<dbReference type="FunCoup" id="J3PKL9">
    <property type="interactions" value="73"/>
</dbReference>
<dbReference type="PANTHER" id="PTHR16255:SF1">
    <property type="entry name" value="REQUIRED FOR MEIOTIC NUCLEAR DIVISION PROTEIN 1 HOMOLOG"/>
    <property type="match status" value="1"/>
</dbReference>
<evidence type="ECO:0000256" key="1">
    <source>
        <dbReference type="ARBA" id="ARBA00008306"/>
    </source>
</evidence>
<dbReference type="GO" id="GO:0070131">
    <property type="term" value="P:positive regulation of mitochondrial translation"/>
    <property type="evidence" value="ECO:0007669"/>
    <property type="project" value="TreeGrafter"/>
</dbReference>
<reference evidence="4" key="3">
    <citation type="submission" date="2010-09" db="EMBL/GenBank/DDBJ databases">
        <title>Annotation of Gaeumannomyces graminis var. tritici R3-111a-1.</title>
        <authorList>
            <consortium name="The Broad Institute Genome Sequencing Platform"/>
            <person name="Ma L.-J."/>
            <person name="Dead R."/>
            <person name="Young S.K."/>
            <person name="Zeng Q."/>
            <person name="Gargeya S."/>
            <person name="Fitzgerald M."/>
            <person name="Haas B."/>
            <person name="Abouelleil A."/>
            <person name="Alvarado L."/>
            <person name="Arachchi H.M."/>
            <person name="Berlin A."/>
            <person name="Brown A."/>
            <person name="Chapman S.B."/>
            <person name="Chen Z."/>
            <person name="Dunbar C."/>
            <person name="Freedman E."/>
            <person name="Gearin G."/>
            <person name="Gellesch M."/>
            <person name="Goldberg J."/>
            <person name="Griggs A."/>
            <person name="Gujja S."/>
            <person name="Heiman D."/>
            <person name="Howarth C."/>
            <person name="Larson L."/>
            <person name="Lui A."/>
            <person name="MacDonald P.J.P."/>
            <person name="Mehta T."/>
            <person name="Montmayeur A."/>
            <person name="Murphy C."/>
            <person name="Neiman D."/>
            <person name="Pearson M."/>
            <person name="Priest M."/>
            <person name="Roberts A."/>
            <person name="Saif S."/>
            <person name="Shea T."/>
            <person name="Shenoy N."/>
            <person name="Sisk P."/>
            <person name="Stolte C."/>
            <person name="Sykes S."/>
            <person name="Yandava C."/>
            <person name="Wortman J."/>
            <person name="Nusbaum C."/>
            <person name="Birren B."/>
        </authorList>
    </citation>
    <scope>NUCLEOTIDE SEQUENCE</scope>
    <source>
        <strain evidence="4">R3-111a-1</strain>
    </source>
</reference>
<dbReference type="EMBL" id="GL385520">
    <property type="protein sequence ID" value="EJT68337.1"/>
    <property type="molecule type" value="Genomic_DNA"/>
</dbReference>
<protein>
    <recommendedName>
        <fullName evidence="3">DUF155 domain-containing protein</fullName>
    </recommendedName>
</protein>
<comment type="similarity">
    <text evidence="1">Belongs to the RMD1/sif2 family.</text>
</comment>
<dbReference type="VEuPathDB" id="FungiDB:GGTG_14082"/>
<dbReference type="PANTHER" id="PTHR16255">
    <property type="entry name" value="REQUIRED FOR MEIOTIC NUCLEAR DIVISION PROTEIN 1 HOMOLOG"/>
    <property type="match status" value="1"/>
</dbReference>
<evidence type="ECO:0000259" key="3">
    <source>
        <dbReference type="Pfam" id="PF02582"/>
    </source>
</evidence>
<dbReference type="RefSeq" id="XP_009230273.1">
    <property type="nucleotide sequence ID" value="XM_009232009.1"/>
</dbReference>
<gene>
    <name evidence="5" type="primary">20354540</name>
    <name evidence="4" type="ORF">GGTG_14082</name>
</gene>
<dbReference type="InterPro" id="IPR003734">
    <property type="entry name" value="DUF155"/>
</dbReference>
<feature type="region of interest" description="Disordered" evidence="2">
    <location>
        <begin position="101"/>
        <end position="130"/>
    </location>
</feature>
<dbReference type="Proteomes" id="UP000006039">
    <property type="component" value="Unassembled WGS sequence"/>
</dbReference>
<reference evidence="5" key="4">
    <citation type="journal article" date="2015" name="G3 (Bethesda)">
        <title>Genome sequences of three phytopathogenic species of the Magnaporthaceae family of fungi.</title>
        <authorList>
            <person name="Okagaki L.H."/>
            <person name="Nunes C.C."/>
            <person name="Sailsbery J."/>
            <person name="Clay B."/>
            <person name="Brown D."/>
            <person name="John T."/>
            <person name="Oh Y."/>
            <person name="Young N."/>
            <person name="Fitzgerald M."/>
            <person name="Haas B.J."/>
            <person name="Zeng Q."/>
            <person name="Young S."/>
            <person name="Adiconis X."/>
            <person name="Fan L."/>
            <person name="Levin J.Z."/>
            <person name="Mitchell T.K."/>
            <person name="Okubara P.A."/>
            <person name="Farman M.L."/>
            <person name="Kohn L.M."/>
            <person name="Birren B."/>
            <person name="Ma L.-J."/>
            <person name="Dean R.A."/>
        </authorList>
    </citation>
    <scope>NUCLEOTIDE SEQUENCE</scope>
    <source>
        <strain evidence="5">R3-111a-1</strain>
    </source>
</reference>
<evidence type="ECO:0000256" key="2">
    <source>
        <dbReference type="SAM" id="MobiDB-lite"/>
    </source>
</evidence>
<sequence length="312" mass="34236">MDEVTAILSAHGFALDPDGTGFEPHEVVHARGQAQGDIFVFPSGTVVTWALPRDVAESLATRTLLPAAEEPHLRSRETEDLEFVKDPDREASAVVGDETVVLGTRRERDGGSDGGGSGSGGEGGGGGGGRLDTTLAQIAFSSGLAQSTKLAVLESSLNGYFESMRRLPENLSRGSDLRLNNRRFILQKTGELLSLRAQLNHYSELTDSLPDIFWESRGSERNLEGYFDQVGKALDVRVRIRTLNEKMDYAQEMASVLREMSAQKHGTRLEWIIIILIAVEVMFELRRVYMEQHDEVPSHRPRPSADSGVDSA</sequence>
<dbReference type="GO" id="GO:0005739">
    <property type="term" value="C:mitochondrion"/>
    <property type="evidence" value="ECO:0007669"/>
    <property type="project" value="UniProtKB-ARBA"/>
</dbReference>
<reference evidence="5" key="5">
    <citation type="submission" date="2018-04" db="UniProtKB">
        <authorList>
            <consortium name="EnsemblFungi"/>
        </authorList>
    </citation>
    <scope>IDENTIFICATION</scope>
    <source>
        <strain evidence="5">R3-111a-1</strain>
    </source>
</reference>
<accession>J3PKL9</accession>
<feature type="domain" description="DUF155" evidence="3">
    <location>
        <begin position="38"/>
        <end position="244"/>
    </location>
</feature>
<dbReference type="Pfam" id="PF02582">
    <property type="entry name" value="DUF155"/>
    <property type="match status" value="1"/>
</dbReference>
<reference evidence="6" key="1">
    <citation type="submission" date="2010-07" db="EMBL/GenBank/DDBJ databases">
        <title>The genome sequence of Gaeumannomyces graminis var. tritici strain R3-111a-1.</title>
        <authorList>
            <consortium name="The Broad Institute Genome Sequencing Platform"/>
            <person name="Ma L.-J."/>
            <person name="Dead R."/>
            <person name="Young S."/>
            <person name="Zeng Q."/>
            <person name="Koehrsen M."/>
            <person name="Alvarado L."/>
            <person name="Berlin A."/>
            <person name="Chapman S.B."/>
            <person name="Chen Z."/>
            <person name="Freedman E."/>
            <person name="Gellesch M."/>
            <person name="Goldberg J."/>
            <person name="Griggs A."/>
            <person name="Gujja S."/>
            <person name="Heilman E.R."/>
            <person name="Heiman D."/>
            <person name="Hepburn T."/>
            <person name="Howarth C."/>
            <person name="Jen D."/>
            <person name="Larson L."/>
            <person name="Mehta T."/>
            <person name="Neiman D."/>
            <person name="Pearson M."/>
            <person name="Roberts A."/>
            <person name="Saif S."/>
            <person name="Shea T."/>
            <person name="Shenoy N."/>
            <person name="Sisk P."/>
            <person name="Stolte C."/>
            <person name="Sykes S."/>
            <person name="Walk T."/>
            <person name="White J."/>
            <person name="Yandava C."/>
            <person name="Haas B."/>
            <person name="Nusbaum C."/>
            <person name="Birren B."/>
        </authorList>
    </citation>
    <scope>NUCLEOTIDE SEQUENCE [LARGE SCALE GENOMIC DNA]</scope>
    <source>
        <strain evidence="6">R3-111a-1</strain>
    </source>
</reference>
<dbReference type="EnsemblFungi" id="EJT68337">
    <property type="protein sequence ID" value="EJT68337"/>
    <property type="gene ID" value="GGTG_14082"/>
</dbReference>
<dbReference type="GeneID" id="20354540"/>
<dbReference type="InterPro" id="IPR051624">
    <property type="entry name" value="RMD1/Sad1-interacting"/>
</dbReference>
<proteinExistence type="inferred from homology"/>
<feature type="compositionally biased region" description="Gly residues" evidence="2">
    <location>
        <begin position="112"/>
        <end position="130"/>
    </location>
</feature>
<dbReference type="OrthoDB" id="242766at2759"/>